<feature type="transmembrane region" description="Helical" evidence="1">
    <location>
        <begin position="192"/>
        <end position="214"/>
    </location>
</feature>
<feature type="transmembrane region" description="Helical" evidence="1">
    <location>
        <begin position="161"/>
        <end position="186"/>
    </location>
</feature>
<dbReference type="Proteomes" id="UP000038040">
    <property type="component" value="Unplaced"/>
</dbReference>
<feature type="transmembrane region" description="Helical" evidence="1">
    <location>
        <begin position="331"/>
        <end position="353"/>
    </location>
</feature>
<gene>
    <name evidence="2" type="ORF">DME_LOCUS2496</name>
</gene>
<evidence type="ECO:0000256" key="1">
    <source>
        <dbReference type="SAM" id="Phobius"/>
    </source>
</evidence>
<dbReference type="SUPFAM" id="SSF103473">
    <property type="entry name" value="MFS general substrate transporter"/>
    <property type="match status" value="1"/>
</dbReference>
<protein>
    <submittedName>
        <fullName evidence="5">Major facilitator superfamily domain-containing protein 5</fullName>
    </submittedName>
</protein>
<dbReference type="Proteomes" id="UP000274756">
    <property type="component" value="Unassembled WGS sequence"/>
</dbReference>
<feature type="transmembrane region" description="Helical" evidence="1">
    <location>
        <begin position="41"/>
        <end position="62"/>
    </location>
</feature>
<dbReference type="AlphaFoldDB" id="A0A0N4UL80"/>
<feature type="transmembrane region" description="Helical" evidence="1">
    <location>
        <begin position="103"/>
        <end position="124"/>
    </location>
</feature>
<dbReference type="EMBL" id="UYYG01000064">
    <property type="protein sequence ID" value="VDN52523.1"/>
    <property type="molecule type" value="Genomic_DNA"/>
</dbReference>
<accession>A0A0N4UL80</accession>
<dbReference type="WBParaSite" id="DME_0000854001-mRNA-1">
    <property type="protein sequence ID" value="DME_0000854001-mRNA-1"/>
    <property type="gene ID" value="DME_0000854001"/>
</dbReference>
<evidence type="ECO:0000313" key="5">
    <source>
        <dbReference type="WBParaSite" id="DME_0000854001-mRNA-1"/>
    </source>
</evidence>
<evidence type="ECO:0000313" key="4">
    <source>
        <dbReference type="Proteomes" id="UP000274756"/>
    </source>
</evidence>
<reference evidence="2 4" key="2">
    <citation type="submission" date="2018-11" db="EMBL/GenBank/DDBJ databases">
        <authorList>
            <consortium name="Pathogen Informatics"/>
        </authorList>
    </citation>
    <scope>NUCLEOTIDE SEQUENCE [LARGE SCALE GENOMIC DNA]</scope>
</reference>
<dbReference type="GO" id="GO:0015098">
    <property type="term" value="F:molybdate ion transmembrane transporter activity"/>
    <property type="evidence" value="ECO:0007669"/>
    <property type="project" value="InterPro"/>
</dbReference>
<proteinExistence type="predicted"/>
<name>A0A0N4UL80_DRAME</name>
<dbReference type="Gene3D" id="1.20.1250.20">
    <property type="entry name" value="MFS general substrate transporter like domains"/>
    <property type="match status" value="1"/>
</dbReference>
<feature type="transmembrane region" description="Helical" evidence="1">
    <location>
        <begin position="275"/>
        <end position="295"/>
    </location>
</feature>
<keyword evidence="1" id="KW-1133">Transmembrane helix</keyword>
<dbReference type="InterPro" id="IPR008509">
    <property type="entry name" value="MOT2/MFSD5"/>
</dbReference>
<organism evidence="3 5">
    <name type="scientific">Dracunculus medinensis</name>
    <name type="common">Guinea worm</name>
    <dbReference type="NCBI Taxonomy" id="318479"/>
    <lineage>
        <taxon>Eukaryota</taxon>
        <taxon>Metazoa</taxon>
        <taxon>Ecdysozoa</taxon>
        <taxon>Nematoda</taxon>
        <taxon>Chromadorea</taxon>
        <taxon>Rhabditida</taxon>
        <taxon>Spirurina</taxon>
        <taxon>Dracunculoidea</taxon>
        <taxon>Dracunculidae</taxon>
        <taxon>Dracunculus</taxon>
    </lineage>
</organism>
<reference evidence="5" key="1">
    <citation type="submission" date="2017-02" db="UniProtKB">
        <authorList>
            <consortium name="WormBaseParasite"/>
        </authorList>
    </citation>
    <scope>IDENTIFICATION</scope>
</reference>
<sequence>MIFIYGVFILIPICILLYFYARVKIITSDDRNFISFQRSYLIIYLLAVAGDWLQGPHIYALYDSYGIDKHNIELLFIAGFGSSLLFGTFVASIADKFGRKTNCFIYGLFYGASCITKHFANFWILLSGRIFGGIATSILYSAFESWLVFEHNKRGFNDDLLSTIFSHATLGNSLVAIVSGIVAQYAADSFGFVAPFDIAIIILSIMCVILAFTWPENYGDKRVSIGKHFFNALEAIKRDGKVICLGLIQSLFEGSMYVFVLEWTPALQHASSDVIPHGYIFTSFMLAIMMGSSLFKMLNQKFRPESFMRFVLLLSALCLSVPIIFTESLLLIYIAFIIFEICVGMFWPAMGFMRGIYIPEQTRSTIMTFCRIPLNAIVITILWQNLPMHTIFQFCVSFLILATIIQFCLHRFRFIS</sequence>
<feature type="transmembrane region" description="Helical" evidence="1">
    <location>
        <begin position="130"/>
        <end position="149"/>
    </location>
</feature>
<dbReference type="GO" id="GO:0016020">
    <property type="term" value="C:membrane"/>
    <property type="evidence" value="ECO:0007669"/>
    <property type="project" value="InterPro"/>
</dbReference>
<dbReference type="PANTHER" id="PTHR23516">
    <property type="entry name" value="SAM (S-ADENOSYL METHIONINE) TRANSPORTER"/>
    <property type="match status" value="1"/>
</dbReference>
<feature type="transmembrane region" description="Helical" evidence="1">
    <location>
        <begin position="390"/>
        <end position="409"/>
    </location>
</feature>
<dbReference type="PANTHER" id="PTHR23516:SF23">
    <property type="entry name" value="MOLYBDATE-ANION TRANSPORTER"/>
    <property type="match status" value="1"/>
</dbReference>
<dbReference type="STRING" id="318479.A0A0N4UL80"/>
<keyword evidence="1" id="KW-0812">Transmembrane</keyword>
<dbReference type="Pfam" id="PF05631">
    <property type="entry name" value="MFS_5"/>
    <property type="match status" value="1"/>
</dbReference>
<feature type="transmembrane region" description="Helical" evidence="1">
    <location>
        <begin position="365"/>
        <end position="384"/>
    </location>
</feature>
<evidence type="ECO:0000313" key="2">
    <source>
        <dbReference type="EMBL" id="VDN52523.1"/>
    </source>
</evidence>
<dbReference type="OrthoDB" id="263957at2759"/>
<feature type="transmembrane region" description="Helical" evidence="1">
    <location>
        <begin position="242"/>
        <end position="263"/>
    </location>
</feature>
<feature type="transmembrane region" description="Helical" evidence="1">
    <location>
        <begin position="6"/>
        <end position="21"/>
    </location>
</feature>
<feature type="transmembrane region" description="Helical" evidence="1">
    <location>
        <begin position="74"/>
        <end position="91"/>
    </location>
</feature>
<keyword evidence="1" id="KW-0472">Membrane</keyword>
<feature type="transmembrane region" description="Helical" evidence="1">
    <location>
        <begin position="307"/>
        <end position="325"/>
    </location>
</feature>
<keyword evidence="4" id="KW-1185">Reference proteome</keyword>
<dbReference type="InterPro" id="IPR036259">
    <property type="entry name" value="MFS_trans_sf"/>
</dbReference>
<evidence type="ECO:0000313" key="3">
    <source>
        <dbReference type="Proteomes" id="UP000038040"/>
    </source>
</evidence>
<dbReference type="CDD" id="cd17487">
    <property type="entry name" value="MFS_MFSD5_like"/>
    <property type="match status" value="1"/>
</dbReference>